<evidence type="ECO:0000313" key="9">
    <source>
        <dbReference type="EMBL" id="MBX06160.1"/>
    </source>
</evidence>
<feature type="region of interest" description="Disordered" evidence="7">
    <location>
        <begin position="494"/>
        <end position="532"/>
    </location>
</feature>
<dbReference type="PANTHER" id="PTHR47713">
    <property type="entry name" value="HOMEODOMAIN-LIKE SUPERFAMILY PROTEIN"/>
    <property type="match status" value="1"/>
</dbReference>
<dbReference type="GO" id="GO:0000981">
    <property type="term" value="F:DNA-binding transcription factor activity, RNA polymerase II-specific"/>
    <property type="evidence" value="ECO:0007669"/>
    <property type="project" value="InterPro"/>
</dbReference>
<keyword evidence="2 5" id="KW-0238">DNA-binding</keyword>
<feature type="compositionally biased region" description="Polar residues" evidence="7">
    <location>
        <begin position="145"/>
        <end position="162"/>
    </location>
</feature>
<evidence type="ECO:0000256" key="2">
    <source>
        <dbReference type="ARBA" id="ARBA00023125"/>
    </source>
</evidence>
<name>A0A2P2KKB5_RHIMU</name>
<feature type="compositionally biased region" description="Polar residues" evidence="7">
    <location>
        <begin position="330"/>
        <end position="345"/>
    </location>
</feature>
<keyword evidence="3 5" id="KW-0371">Homeobox</keyword>
<dbReference type="PROSITE" id="PS50071">
    <property type="entry name" value="HOMEOBOX_2"/>
    <property type="match status" value="1"/>
</dbReference>
<proteinExistence type="predicted"/>
<dbReference type="PROSITE" id="PS00027">
    <property type="entry name" value="HOMEOBOX_1"/>
    <property type="match status" value="1"/>
</dbReference>
<evidence type="ECO:0000256" key="6">
    <source>
        <dbReference type="RuleBase" id="RU000682"/>
    </source>
</evidence>
<dbReference type="Gene3D" id="1.10.10.60">
    <property type="entry name" value="Homeodomain-like"/>
    <property type="match status" value="1"/>
</dbReference>
<evidence type="ECO:0000256" key="3">
    <source>
        <dbReference type="ARBA" id="ARBA00023155"/>
    </source>
</evidence>
<feature type="compositionally biased region" description="Basic and acidic residues" evidence="7">
    <location>
        <begin position="1"/>
        <end position="11"/>
    </location>
</feature>
<dbReference type="Pfam" id="PF00046">
    <property type="entry name" value="Homeodomain"/>
    <property type="match status" value="1"/>
</dbReference>
<dbReference type="EMBL" id="GGEC01025676">
    <property type="protein sequence ID" value="MBX06160.1"/>
    <property type="molecule type" value="Transcribed_RNA"/>
</dbReference>
<evidence type="ECO:0000259" key="8">
    <source>
        <dbReference type="PROSITE" id="PS50071"/>
    </source>
</evidence>
<comment type="subcellular location">
    <subcellularLocation>
        <location evidence="1 5 6">Nucleus</location>
    </subcellularLocation>
</comment>
<evidence type="ECO:0000256" key="1">
    <source>
        <dbReference type="ARBA" id="ARBA00004123"/>
    </source>
</evidence>
<dbReference type="CDD" id="cd00086">
    <property type="entry name" value="homeodomain"/>
    <property type="match status" value="1"/>
</dbReference>
<dbReference type="AlphaFoldDB" id="A0A2P2KKB5"/>
<evidence type="ECO:0000256" key="4">
    <source>
        <dbReference type="ARBA" id="ARBA00023242"/>
    </source>
</evidence>
<feature type="region of interest" description="Disordered" evidence="7">
    <location>
        <begin position="274"/>
        <end position="351"/>
    </location>
</feature>
<organism evidence="9">
    <name type="scientific">Rhizophora mucronata</name>
    <name type="common">Asiatic mangrove</name>
    <dbReference type="NCBI Taxonomy" id="61149"/>
    <lineage>
        <taxon>Eukaryota</taxon>
        <taxon>Viridiplantae</taxon>
        <taxon>Streptophyta</taxon>
        <taxon>Embryophyta</taxon>
        <taxon>Tracheophyta</taxon>
        <taxon>Spermatophyta</taxon>
        <taxon>Magnoliopsida</taxon>
        <taxon>eudicotyledons</taxon>
        <taxon>Gunneridae</taxon>
        <taxon>Pentapetalae</taxon>
        <taxon>rosids</taxon>
        <taxon>fabids</taxon>
        <taxon>Malpighiales</taxon>
        <taxon>Rhizophoraceae</taxon>
        <taxon>Rhizophora</taxon>
    </lineage>
</organism>
<feature type="compositionally biased region" description="Polar residues" evidence="7">
    <location>
        <begin position="521"/>
        <end position="532"/>
    </location>
</feature>
<dbReference type="InterPro" id="IPR001356">
    <property type="entry name" value="HD"/>
</dbReference>
<dbReference type="SUPFAM" id="SSF46689">
    <property type="entry name" value="Homeodomain-like"/>
    <property type="match status" value="1"/>
</dbReference>
<dbReference type="PANTHER" id="PTHR47713:SF2">
    <property type="entry name" value="HOMEODOMAIN-LIKE SUPERFAMILY PROTEIN"/>
    <property type="match status" value="1"/>
</dbReference>
<dbReference type="GO" id="GO:0005634">
    <property type="term" value="C:nucleus"/>
    <property type="evidence" value="ECO:0007669"/>
    <property type="project" value="UniProtKB-SubCell"/>
</dbReference>
<protein>
    <submittedName>
        <fullName evidence="9">Uncharacterized protein MANES_01G179900</fullName>
    </submittedName>
</protein>
<sequence length="532" mass="59791">MEDSSEVHSEENTVQAEKNNKRKLKTPAQLIALENFYKEHKYPTEEMKSELAQRIGLTEKQISSWFCHRRLKDNRSLKDETYANGRLDWSSGIIQDHGSGLRQDSCGSTKLGEYRNIDPREVESQRPYGHGFLAADITHDHASRYTGNASGMDNTSSESGSSFRHKLSPQDEGAYDIKVSRYLPQNGVTMPAVPMGATSMGHKPSGYLKVKCEIENAAITAVKKQLGRHYREDGPPLGVEFQSLPSDAFTSPSRNPVNGPFYVGDLAWIHSPDASGVRKQSSLSSVTRHEAPSSWMTSQDSHMEGPKCHPNHGSDSHERKSHHQLKPKSGSYNYSTSNPSRNSPMDSYDDLAGETSVYSSKRNYKLSFKHDMEGIRSDSVSDHHGPDGRINTCEHIEHWSHDDDSSSRKIVQRNDSVSKPSKLFLGSSKSLEMEEGLPCRRMAKVDKHYRETKGPKQYHDPVRVKMHPTESTVAKWFRVELPQAKYVSKASLPDVPRRSFNGRPSSFTEDETGKTSFFWGSRNSKATNGRKV</sequence>
<keyword evidence="4 5" id="KW-0539">Nucleus</keyword>
<accession>A0A2P2KKB5</accession>
<dbReference type="GO" id="GO:0003677">
    <property type="term" value="F:DNA binding"/>
    <property type="evidence" value="ECO:0007669"/>
    <property type="project" value="UniProtKB-UniRule"/>
</dbReference>
<evidence type="ECO:0000256" key="5">
    <source>
        <dbReference type="PROSITE-ProRule" id="PRU00108"/>
    </source>
</evidence>
<reference evidence="9" key="1">
    <citation type="submission" date="2018-02" db="EMBL/GenBank/DDBJ databases">
        <title>Rhizophora mucronata_Transcriptome.</title>
        <authorList>
            <person name="Meera S.P."/>
            <person name="Sreeshan A."/>
            <person name="Augustine A."/>
        </authorList>
    </citation>
    <scope>NUCLEOTIDE SEQUENCE</scope>
    <source>
        <tissue evidence="9">Leaf</tissue>
    </source>
</reference>
<dbReference type="InterPro" id="IPR017970">
    <property type="entry name" value="Homeobox_CS"/>
</dbReference>
<feature type="compositionally biased region" description="Basic and acidic residues" evidence="7">
    <location>
        <begin position="301"/>
        <end position="318"/>
    </location>
</feature>
<feature type="region of interest" description="Disordered" evidence="7">
    <location>
        <begin position="144"/>
        <end position="169"/>
    </location>
</feature>
<dbReference type="InterPro" id="IPR009057">
    <property type="entry name" value="Homeodomain-like_sf"/>
</dbReference>
<feature type="DNA-binding region" description="Homeobox" evidence="5">
    <location>
        <begin position="18"/>
        <end position="77"/>
    </location>
</feature>
<feature type="region of interest" description="Disordered" evidence="7">
    <location>
        <begin position="1"/>
        <end position="25"/>
    </location>
</feature>
<feature type="domain" description="Homeobox" evidence="8">
    <location>
        <begin position="16"/>
        <end position="76"/>
    </location>
</feature>
<dbReference type="SMART" id="SM00389">
    <property type="entry name" value="HOX"/>
    <property type="match status" value="1"/>
</dbReference>
<evidence type="ECO:0000256" key="7">
    <source>
        <dbReference type="SAM" id="MobiDB-lite"/>
    </source>
</evidence>